<name>A0A0D0KII9_AGRTU</name>
<evidence type="ECO:0000313" key="1">
    <source>
        <dbReference type="EMBL" id="KIP99083.1"/>
    </source>
</evidence>
<sequence length="104" mass="10884">MALPSVHIGCGYAGGDGSSPMTKQALFKSLQWSEEPAAGVPTAKGAVDNPQMKPVFRVTNAVDIYLSVGKTPDATISPRYALRAADGPHDIYVEPGDKAVWVAA</sequence>
<accession>A0A0D0KII9</accession>
<organism evidence="1 2">
    <name type="scientific">Agrobacterium tumefaciens</name>
    <dbReference type="NCBI Taxonomy" id="358"/>
    <lineage>
        <taxon>Bacteria</taxon>
        <taxon>Pseudomonadati</taxon>
        <taxon>Pseudomonadota</taxon>
        <taxon>Alphaproteobacteria</taxon>
        <taxon>Hyphomicrobiales</taxon>
        <taxon>Rhizobiaceae</taxon>
        <taxon>Rhizobium/Agrobacterium group</taxon>
        <taxon>Agrobacterium</taxon>
        <taxon>Agrobacterium tumefaciens complex</taxon>
    </lineage>
</organism>
<dbReference type="EMBL" id="JXQV01000030">
    <property type="protein sequence ID" value="KIP99083.1"/>
    <property type="molecule type" value="Genomic_DNA"/>
</dbReference>
<reference evidence="1 2" key="1">
    <citation type="submission" date="2014-12" db="EMBL/GenBank/DDBJ databases">
        <title>16Stimator: statistical estimation of ribosomal gene copy numbers from draft genome assemblies.</title>
        <authorList>
            <person name="Perisin M.A."/>
            <person name="Vetter M."/>
            <person name="Gilbert J.A."/>
            <person name="Bergelson J."/>
        </authorList>
    </citation>
    <scope>NUCLEOTIDE SEQUENCE [LARGE SCALE GENOMIC DNA]</scope>
    <source>
        <strain evidence="1 2">MEJ076</strain>
    </source>
</reference>
<dbReference type="Proteomes" id="UP000035017">
    <property type="component" value="Unassembled WGS sequence"/>
</dbReference>
<protein>
    <submittedName>
        <fullName evidence="1">Uncharacterized protein</fullName>
    </submittedName>
</protein>
<gene>
    <name evidence="1" type="ORF">RU07_20645</name>
</gene>
<dbReference type="OrthoDB" id="7910556at2"/>
<comment type="caution">
    <text evidence="1">The sequence shown here is derived from an EMBL/GenBank/DDBJ whole genome shotgun (WGS) entry which is preliminary data.</text>
</comment>
<dbReference type="AlphaFoldDB" id="A0A0D0KII9"/>
<evidence type="ECO:0000313" key="2">
    <source>
        <dbReference type="Proteomes" id="UP000035017"/>
    </source>
</evidence>
<proteinExistence type="predicted"/>